<gene>
    <name evidence="2" type="ORF">FG382_10965</name>
</gene>
<feature type="transmembrane region" description="Helical" evidence="1">
    <location>
        <begin position="6"/>
        <end position="26"/>
    </location>
</feature>
<keyword evidence="1" id="KW-0812">Transmembrane</keyword>
<evidence type="ECO:0000313" key="2">
    <source>
        <dbReference type="EMBL" id="TQR13048.1"/>
    </source>
</evidence>
<keyword evidence="1" id="KW-0472">Membrane</keyword>
<reference evidence="2 3" key="1">
    <citation type="submission" date="2019-05" db="EMBL/GenBank/DDBJ databases">
        <title>Psychrobacillus vulpis sp. nov., a new species isolated from feces of a red fox that inhabits in The Tablas de Daimiel Natural Park, Albacete, Spain.</title>
        <authorList>
            <person name="Rodriguez M."/>
            <person name="Reina J.C."/>
            <person name="Bejar V."/>
            <person name="Llamas I."/>
        </authorList>
    </citation>
    <scope>NUCLEOTIDE SEQUENCE [LARGE SCALE GENOMIC DNA]</scope>
    <source>
        <strain evidence="2 3">NEAU-3TGS17</strain>
    </source>
</reference>
<protein>
    <submittedName>
        <fullName evidence="2">Uncharacterized protein</fullName>
    </submittedName>
</protein>
<keyword evidence="3" id="KW-1185">Reference proteome</keyword>
<dbReference type="EMBL" id="VDGH01000006">
    <property type="protein sequence ID" value="TQR13048.1"/>
    <property type="molecule type" value="Genomic_DNA"/>
</dbReference>
<dbReference type="AlphaFoldDB" id="A0A544T6L2"/>
<name>A0A544T6L2_9BACI</name>
<sequence length="71" mass="8233">MTPLFTGNWLGIISTVCWILCFYFLLTFIENLRKGDERITKQSKIAAIIFLSLALLLPAVFNFYLFVQMHS</sequence>
<feature type="transmembrane region" description="Helical" evidence="1">
    <location>
        <begin position="47"/>
        <end position="67"/>
    </location>
</feature>
<accession>A0A544T6L2</accession>
<organism evidence="2 3">
    <name type="scientific">Psychrobacillus lasiicapitis</name>
    <dbReference type="NCBI Taxonomy" id="1636719"/>
    <lineage>
        <taxon>Bacteria</taxon>
        <taxon>Bacillati</taxon>
        <taxon>Bacillota</taxon>
        <taxon>Bacilli</taxon>
        <taxon>Bacillales</taxon>
        <taxon>Bacillaceae</taxon>
        <taxon>Psychrobacillus</taxon>
    </lineage>
</organism>
<dbReference type="Proteomes" id="UP000317316">
    <property type="component" value="Unassembled WGS sequence"/>
</dbReference>
<comment type="caution">
    <text evidence="2">The sequence shown here is derived from an EMBL/GenBank/DDBJ whole genome shotgun (WGS) entry which is preliminary data.</text>
</comment>
<proteinExistence type="predicted"/>
<dbReference type="OrthoDB" id="2740244at2"/>
<keyword evidence="1" id="KW-1133">Transmembrane helix</keyword>
<evidence type="ECO:0000313" key="3">
    <source>
        <dbReference type="Proteomes" id="UP000317316"/>
    </source>
</evidence>
<evidence type="ECO:0000256" key="1">
    <source>
        <dbReference type="SAM" id="Phobius"/>
    </source>
</evidence>